<evidence type="ECO:0000256" key="1">
    <source>
        <dbReference type="SAM" id="MobiDB-lite"/>
    </source>
</evidence>
<dbReference type="EMBL" id="OX451738">
    <property type="protein sequence ID" value="CAI8605083.1"/>
    <property type="molecule type" value="Genomic_DNA"/>
</dbReference>
<keyword evidence="4" id="KW-1185">Reference proteome</keyword>
<feature type="transmembrane region" description="Helical" evidence="2">
    <location>
        <begin position="24"/>
        <end position="48"/>
    </location>
</feature>
<name>A0AAV1A7G7_VICFA</name>
<feature type="region of interest" description="Disordered" evidence="1">
    <location>
        <begin position="68"/>
        <end position="100"/>
    </location>
</feature>
<reference evidence="3 4" key="1">
    <citation type="submission" date="2023-01" db="EMBL/GenBank/DDBJ databases">
        <authorList>
            <person name="Kreplak J."/>
        </authorList>
    </citation>
    <scope>NUCLEOTIDE SEQUENCE [LARGE SCALE GENOMIC DNA]</scope>
</reference>
<keyword evidence="2" id="KW-0812">Transmembrane</keyword>
<evidence type="ECO:0000256" key="2">
    <source>
        <dbReference type="SAM" id="Phobius"/>
    </source>
</evidence>
<sequence>MIQVPVTHKINHLFNFLHHQSSSILLNLCKLCVLFLALLVTFHTILILKLRRKTPSISPLIVEYDDYSEDEDDETCSISSTSSDSEDDEEDIEEENRTGEYFRFRGDDGEGGFLSSCRSIGDMFSLSEITNSKSVVKLWDTIGLGLGLDDSDSSYYGSIVEAYGTDEKLRAPSEVWDTRVRRRIPTMIAEWTPGIGKTVENVSGGVQKVYVRDNGRYELTVGDMRKMMSPLENVTESQLDLWWPNSYMLKI</sequence>
<gene>
    <name evidence="3" type="ORF">VFH_III165280</name>
</gene>
<accession>A0AAV1A7G7</accession>
<protein>
    <submittedName>
        <fullName evidence="3">Uncharacterized protein</fullName>
    </submittedName>
</protein>
<keyword evidence="2" id="KW-0472">Membrane</keyword>
<dbReference type="AlphaFoldDB" id="A0AAV1A7G7"/>
<keyword evidence="2" id="KW-1133">Transmembrane helix</keyword>
<evidence type="ECO:0000313" key="4">
    <source>
        <dbReference type="Proteomes" id="UP001157006"/>
    </source>
</evidence>
<dbReference type="Proteomes" id="UP001157006">
    <property type="component" value="Chromosome 3"/>
</dbReference>
<organism evidence="3 4">
    <name type="scientific">Vicia faba</name>
    <name type="common">Broad bean</name>
    <name type="synonym">Faba vulgaris</name>
    <dbReference type="NCBI Taxonomy" id="3906"/>
    <lineage>
        <taxon>Eukaryota</taxon>
        <taxon>Viridiplantae</taxon>
        <taxon>Streptophyta</taxon>
        <taxon>Embryophyta</taxon>
        <taxon>Tracheophyta</taxon>
        <taxon>Spermatophyta</taxon>
        <taxon>Magnoliopsida</taxon>
        <taxon>eudicotyledons</taxon>
        <taxon>Gunneridae</taxon>
        <taxon>Pentapetalae</taxon>
        <taxon>rosids</taxon>
        <taxon>fabids</taxon>
        <taxon>Fabales</taxon>
        <taxon>Fabaceae</taxon>
        <taxon>Papilionoideae</taxon>
        <taxon>50 kb inversion clade</taxon>
        <taxon>NPAAA clade</taxon>
        <taxon>Hologalegina</taxon>
        <taxon>IRL clade</taxon>
        <taxon>Fabeae</taxon>
        <taxon>Vicia</taxon>
    </lineage>
</organism>
<proteinExistence type="predicted"/>
<feature type="compositionally biased region" description="Acidic residues" evidence="1">
    <location>
        <begin position="84"/>
        <end position="94"/>
    </location>
</feature>
<dbReference type="PANTHER" id="PTHR36715">
    <property type="entry name" value="BNAANNG41370D PROTEIN"/>
    <property type="match status" value="1"/>
</dbReference>
<dbReference type="PANTHER" id="PTHR36715:SF1">
    <property type="entry name" value="PROTEIN, PUTATIVE-RELATED"/>
    <property type="match status" value="1"/>
</dbReference>
<evidence type="ECO:0000313" key="3">
    <source>
        <dbReference type="EMBL" id="CAI8605083.1"/>
    </source>
</evidence>